<dbReference type="Pfam" id="PF02909">
    <property type="entry name" value="TetR_C_1"/>
    <property type="match status" value="1"/>
</dbReference>
<evidence type="ECO:0000313" key="6">
    <source>
        <dbReference type="EMBL" id="NJC73174.1"/>
    </source>
</evidence>
<keyword evidence="3" id="KW-0804">Transcription</keyword>
<evidence type="ECO:0000259" key="5">
    <source>
        <dbReference type="PROSITE" id="PS50977"/>
    </source>
</evidence>
<dbReference type="RefSeq" id="WP_167928078.1">
    <property type="nucleotide sequence ID" value="NZ_JAATVY010000026.1"/>
</dbReference>
<dbReference type="PANTHER" id="PTHR30055:SF151">
    <property type="entry name" value="TRANSCRIPTIONAL REGULATORY PROTEIN"/>
    <property type="match status" value="1"/>
</dbReference>
<dbReference type="InterPro" id="IPR009057">
    <property type="entry name" value="Homeodomain-like_sf"/>
</dbReference>
<gene>
    <name evidence="6" type="ORF">HC031_26150</name>
</gene>
<reference evidence="6 7" key="1">
    <citation type="submission" date="2020-03" db="EMBL/GenBank/DDBJ databases">
        <title>WGS of the type strain of Planosporangium spp.</title>
        <authorList>
            <person name="Thawai C."/>
        </authorList>
    </citation>
    <scope>NUCLEOTIDE SEQUENCE [LARGE SCALE GENOMIC DNA]</scope>
    <source>
        <strain evidence="6 7">TBRC 5610</strain>
    </source>
</reference>
<dbReference type="PANTHER" id="PTHR30055">
    <property type="entry name" value="HTH-TYPE TRANSCRIPTIONAL REGULATOR RUTR"/>
    <property type="match status" value="1"/>
</dbReference>
<dbReference type="Pfam" id="PF00440">
    <property type="entry name" value="TetR_N"/>
    <property type="match status" value="1"/>
</dbReference>
<organism evidence="6 7">
    <name type="scientific">Planosporangium thailandense</name>
    <dbReference type="NCBI Taxonomy" id="765197"/>
    <lineage>
        <taxon>Bacteria</taxon>
        <taxon>Bacillati</taxon>
        <taxon>Actinomycetota</taxon>
        <taxon>Actinomycetes</taxon>
        <taxon>Micromonosporales</taxon>
        <taxon>Micromonosporaceae</taxon>
        <taxon>Planosporangium</taxon>
    </lineage>
</organism>
<dbReference type="InterPro" id="IPR004111">
    <property type="entry name" value="Repressor_TetR_C"/>
</dbReference>
<dbReference type="SUPFAM" id="SSF46689">
    <property type="entry name" value="Homeodomain-like"/>
    <property type="match status" value="1"/>
</dbReference>
<dbReference type="InterPro" id="IPR036271">
    <property type="entry name" value="Tet_transcr_reg_TetR-rel_C_sf"/>
</dbReference>
<evidence type="ECO:0000256" key="4">
    <source>
        <dbReference type="PROSITE-ProRule" id="PRU00335"/>
    </source>
</evidence>
<dbReference type="InterPro" id="IPR001647">
    <property type="entry name" value="HTH_TetR"/>
</dbReference>
<name>A0ABX0Y7B6_9ACTN</name>
<dbReference type="EMBL" id="JAATVY010000026">
    <property type="protein sequence ID" value="NJC73174.1"/>
    <property type="molecule type" value="Genomic_DNA"/>
</dbReference>
<evidence type="ECO:0000256" key="2">
    <source>
        <dbReference type="ARBA" id="ARBA00023125"/>
    </source>
</evidence>
<dbReference type="Proteomes" id="UP000722989">
    <property type="component" value="Unassembled WGS sequence"/>
</dbReference>
<evidence type="ECO:0000313" key="7">
    <source>
        <dbReference type="Proteomes" id="UP000722989"/>
    </source>
</evidence>
<evidence type="ECO:0000256" key="3">
    <source>
        <dbReference type="ARBA" id="ARBA00023163"/>
    </source>
</evidence>
<comment type="caution">
    <text evidence="6">The sequence shown here is derived from an EMBL/GenBank/DDBJ whole genome shotgun (WGS) entry which is preliminary data.</text>
</comment>
<sequence length="250" mass="26747">MENERDTGLPASIEAAWGLRGRPTKGPKRGLSLERIVEAAVNVADADGLAAVSMSRVATELGASTMSLYRYVSAKDELLALMVDAAYGPPPEPVRPDEGWRDGLERWARAELAGLRRHPWVVRVPISGPPLTPNSTAWLEVALRALRGTRLTGQQKMSVILLITSFVRSWAALVADIAEAAQAAGATPDDAMAGYGRALAGLIDPARFPELSEVIAAGALDDEDEPEDGEFLFGLERILDGIDVLVRARG</sequence>
<dbReference type="SUPFAM" id="SSF48498">
    <property type="entry name" value="Tetracyclin repressor-like, C-terminal domain"/>
    <property type="match status" value="1"/>
</dbReference>
<dbReference type="Gene3D" id="1.10.10.60">
    <property type="entry name" value="Homeodomain-like"/>
    <property type="match status" value="1"/>
</dbReference>
<feature type="DNA-binding region" description="H-T-H motif" evidence="4">
    <location>
        <begin position="53"/>
        <end position="72"/>
    </location>
</feature>
<protein>
    <submittedName>
        <fullName evidence="6">TetR/AcrR family transcriptional regulator</fullName>
    </submittedName>
</protein>
<keyword evidence="7" id="KW-1185">Reference proteome</keyword>
<accession>A0ABX0Y7B6</accession>
<dbReference type="PROSITE" id="PS50977">
    <property type="entry name" value="HTH_TETR_2"/>
    <property type="match status" value="1"/>
</dbReference>
<keyword evidence="1" id="KW-0805">Transcription regulation</keyword>
<dbReference type="Gene3D" id="1.10.357.10">
    <property type="entry name" value="Tetracycline Repressor, domain 2"/>
    <property type="match status" value="1"/>
</dbReference>
<evidence type="ECO:0000256" key="1">
    <source>
        <dbReference type="ARBA" id="ARBA00023015"/>
    </source>
</evidence>
<proteinExistence type="predicted"/>
<dbReference type="InterPro" id="IPR050109">
    <property type="entry name" value="HTH-type_TetR-like_transc_reg"/>
</dbReference>
<keyword evidence="2 4" id="KW-0238">DNA-binding</keyword>
<feature type="domain" description="HTH tetR-type" evidence="5">
    <location>
        <begin position="30"/>
        <end position="90"/>
    </location>
</feature>